<evidence type="ECO:0000313" key="2">
    <source>
        <dbReference type="Proteomes" id="UP000250006"/>
    </source>
</evidence>
<gene>
    <name evidence="1" type="ORF">NCTC11535_00090</name>
</gene>
<keyword evidence="2" id="KW-1185">Reference proteome</keyword>
<evidence type="ECO:0000313" key="1">
    <source>
        <dbReference type="EMBL" id="SPT52441.1"/>
    </source>
</evidence>
<protein>
    <submittedName>
        <fullName evidence="1">Uncharacterized protein</fullName>
    </submittedName>
</protein>
<sequence>MVAERVGARWHNVRMVKAIGQGDTAEAAKAAAEEDRAGTPGSQAGSLAWEALAQEVRHAGFYPDLVLDTLEMVLAGEAVKASLVQSETTIQDAVHRHLTALALTDTRLLIVHVDDAPGENGQLGAVATSEAVSISRIYSVSISRAMRDANNNGGQLTEMTIAAGWGAVRRLDLEPVSCGDPNCQANHGLSGVSVPDDIVMRVAAGVEGIDALAKAEAFASALSHATAQACGARL</sequence>
<comment type="caution">
    <text evidence="1">The sequence shown here is derived from an EMBL/GenBank/DDBJ whole genome shotgun (WGS) entry which is preliminary data.</text>
</comment>
<dbReference type="Pfam" id="PF19461">
    <property type="entry name" value="DUF5998"/>
    <property type="match status" value="1"/>
</dbReference>
<name>A0ABY1VK04_9ACTO</name>
<proteinExistence type="predicted"/>
<dbReference type="Proteomes" id="UP000250006">
    <property type="component" value="Unassembled WGS sequence"/>
</dbReference>
<organism evidence="1 2">
    <name type="scientific">Actinomyces bovis</name>
    <dbReference type="NCBI Taxonomy" id="1658"/>
    <lineage>
        <taxon>Bacteria</taxon>
        <taxon>Bacillati</taxon>
        <taxon>Actinomycetota</taxon>
        <taxon>Actinomycetes</taxon>
        <taxon>Actinomycetales</taxon>
        <taxon>Actinomycetaceae</taxon>
        <taxon>Actinomyces</taxon>
    </lineage>
</organism>
<accession>A0ABY1VK04</accession>
<reference evidence="1 2" key="1">
    <citation type="submission" date="2018-06" db="EMBL/GenBank/DDBJ databases">
        <authorList>
            <consortium name="Pathogen Informatics"/>
            <person name="Doyle S."/>
        </authorList>
    </citation>
    <scope>NUCLEOTIDE SEQUENCE [LARGE SCALE GENOMIC DNA]</scope>
    <source>
        <strain evidence="1 2">NCTC11535</strain>
    </source>
</reference>
<dbReference type="EMBL" id="UAPQ01000001">
    <property type="protein sequence ID" value="SPT52441.1"/>
    <property type="molecule type" value="Genomic_DNA"/>
</dbReference>
<dbReference type="InterPro" id="IPR046040">
    <property type="entry name" value="DUF5998"/>
</dbReference>